<dbReference type="Gene3D" id="3.40.50.10170">
    <property type="match status" value="1"/>
</dbReference>
<reference evidence="1" key="1">
    <citation type="journal article" date="2014" name="Front. Microbiol.">
        <title>High frequency of phylogenetically diverse reductive dehalogenase-homologous genes in deep subseafloor sedimentary metagenomes.</title>
        <authorList>
            <person name="Kawai M."/>
            <person name="Futagami T."/>
            <person name="Toyoda A."/>
            <person name="Takaki Y."/>
            <person name="Nishi S."/>
            <person name="Hori S."/>
            <person name="Arai W."/>
            <person name="Tsubouchi T."/>
            <person name="Morono Y."/>
            <person name="Uchiyama I."/>
            <person name="Ito T."/>
            <person name="Fujiyama A."/>
            <person name="Inagaki F."/>
            <person name="Takami H."/>
        </authorList>
    </citation>
    <scope>NUCLEOTIDE SEQUENCE</scope>
    <source>
        <strain evidence="1">Expedition CK06-06</strain>
    </source>
</reference>
<dbReference type="EMBL" id="BARV01007385">
    <property type="protein sequence ID" value="GAI07254.1"/>
    <property type="molecule type" value="Genomic_DNA"/>
</dbReference>
<proteinExistence type="predicted"/>
<evidence type="ECO:0000313" key="1">
    <source>
        <dbReference type="EMBL" id="GAI07254.1"/>
    </source>
</evidence>
<dbReference type="AlphaFoldDB" id="X1MLJ2"/>
<sequence>DNVDLSTEGFYYRLERGKIIPTTSAPGPEVLAELFTKLAKETNVIFYKCCNLSIIK</sequence>
<organism evidence="1">
    <name type="scientific">marine sediment metagenome</name>
    <dbReference type="NCBI Taxonomy" id="412755"/>
    <lineage>
        <taxon>unclassified sequences</taxon>
        <taxon>metagenomes</taxon>
        <taxon>ecological metagenomes</taxon>
    </lineage>
</organism>
<dbReference type="PROSITE" id="PS51482">
    <property type="entry name" value="DEGV"/>
    <property type="match status" value="1"/>
</dbReference>
<protein>
    <submittedName>
        <fullName evidence="1">Uncharacterized protein</fullName>
    </submittedName>
</protein>
<accession>X1MLJ2</accession>
<name>X1MLJ2_9ZZZZ</name>
<feature type="non-terminal residue" evidence="1">
    <location>
        <position position="1"/>
    </location>
</feature>
<gene>
    <name evidence="1" type="ORF">S06H3_15047</name>
</gene>
<dbReference type="InterPro" id="IPR003797">
    <property type="entry name" value="DegV"/>
</dbReference>
<dbReference type="SUPFAM" id="SSF82549">
    <property type="entry name" value="DAK1/DegV-like"/>
    <property type="match status" value="1"/>
</dbReference>
<comment type="caution">
    <text evidence="1">The sequence shown here is derived from an EMBL/GenBank/DDBJ whole genome shotgun (WGS) entry which is preliminary data.</text>
</comment>